<proteinExistence type="predicted"/>
<reference evidence="2" key="1">
    <citation type="submission" date="2018-05" db="EMBL/GenBank/DDBJ databases">
        <authorList>
            <person name="Lanie J.A."/>
            <person name="Ng W.-L."/>
            <person name="Kazmierczak K.M."/>
            <person name="Andrzejewski T.M."/>
            <person name="Davidsen T.M."/>
            <person name="Wayne K.J."/>
            <person name="Tettelin H."/>
            <person name="Glass J.I."/>
            <person name="Rusch D."/>
            <person name="Podicherti R."/>
            <person name="Tsui H.-C.T."/>
            <person name="Winkler M.E."/>
        </authorList>
    </citation>
    <scope>NUCLEOTIDE SEQUENCE</scope>
</reference>
<dbReference type="PANTHER" id="PTHR43546">
    <property type="entry name" value="UPF0173 METAL-DEPENDENT HYDROLASE MJ1163-RELATED"/>
    <property type="match status" value="1"/>
</dbReference>
<dbReference type="AlphaFoldDB" id="A0A382VZA3"/>
<dbReference type="Gene3D" id="3.60.15.10">
    <property type="entry name" value="Ribonuclease Z/Hydroxyacylglutathione hydrolase-like"/>
    <property type="match status" value="1"/>
</dbReference>
<feature type="non-terminal residue" evidence="2">
    <location>
        <position position="1"/>
    </location>
</feature>
<evidence type="ECO:0000259" key="1">
    <source>
        <dbReference type="Pfam" id="PF12706"/>
    </source>
</evidence>
<feature type="domain" description="Metallo-beta-lactamase" evidence="1">
    <location>
        <begin position="14"/>
        <end position="184"/>
    </location>
</feature>
<dbReference type="PANTHER" id="PTHR43546:SF3">
    <property type="entry name" value="UPF0173 METAL-DEPENDENT HYDROLASE MJ1163"/>
    <property type="match status" value="1"/>
</dbReference>
<protein>
    <recommendedName>
        <fullName evidence="1">Metallo-beta-lactamase domain-containing protein</fullName>
    </recommendedName>
</protein>
<sequence>PAVPQAYKDDVGAFGRVDIILQTHAHFDHLNLNDLIAISERFDPIILTPVETAVYIREHTNIENFCNNGWGMNRGPLPPIDGISVSGVHCEHTSSEIVQLDGGRLRGRDVGDPIGFVVEFENGFKVYISSDTGLCSDLKLIIGDYYKPDLAILNICGGGFTVGGDSAGYAVKMINPKYVIPAHYGVFDVMDQTPDNFLAALKEHAPDVEPFVLEPDESVEF</sequence>
<organism evidence="2">
    <name type="scientific">marine metagenome</name>
    <dbReference type="NCBI Taxonomy" id="408172"/>
    <lineage>
        <taxon>unclassified sequences</taxon>
        <taxon>metagenomes</taxon>
        <taxon>ecological metagenomes</taxon>
    </lineage>
</organism>
<dbReference type="EMBL" id="UINC01155389">
    <property type="protein sequence ID" value="SVD51211.1"/>
    <property type="molecule type" value="Genomic_DNA"/>
</dbReference>
<dbReference type="SUPFAM" id="SSF56281">
    <property type="entry name" value="Metallo-hydrolase/oxidoreductase"/>
    <property type="match status" value="1"/>
</dbReference>
<dbReference type="InterPro" id="IPR050114">
    <property type="entry name" value="UPF0173_UPF0282_UlaG_hydrolase"/>
</dbReference>
<dbReference type="InterPro" id="IPR001279">
    <property type="entry name" value="Metallo-B-lactamas"/>
</dbReference>
<name>A0A382VZA3_9ZZZZ</name>
<dbReference type="InterPro" id="IPR036866">
    <property type="entry name" value="RibonucZ/Hydroxyglut_hydro"/>
</dbReference>
<dbReference type="Pfam" id="PF12706">
    <property type="entry name" value="Lactamase_B_2"/>
    <property type="match status" value="1"/>
</dbReference>
<evidence type="ECO:0000313" key="2">
    <source>
        <dbReference type="EMBL" id="SVD51211.1"/>
    </source>
</evidence>
<gene>
    <name evidence="2" type="ORF">METZ01_LOCUS404065</name>
</gene>
<accession>A0A382VZA3</accession>